<reference evidence="1" key="1">
    <citation type="submission" date="2023-03" db="EMBL/GenBank/DDBJ databases">
        <title>Massive genome expansion in bonnet fungi (Mycena s.s.) driven by repeated elements and novel gene families across ecological guilds.</title>
        <authorList>
            <consortium name="Lawrence Berkeley National Laboratory"/>
            <person name="Harder C.B."/>
            <person name="Miyauchi S."/>
            <person name="Viragh M."/>
            <person name="Kuo A."/>
            <person name="Thoen E."/>
            <person name="Andreopoulos B."/>
            <person name="Lu D."/>
            <person name="Skrede I."/>
            <person name="Drula E."/>
            <person name="Henrissat B."/>
            <person name="Morin E."/>
            <person name="Kohler A."/>
            <person name="Barry K."/>
            <person name="LaButti K."/>
            <person name="Morin E."/>
            <person name="Salamov A."/>
            <person name="Lipzen A."/>
            <person name="Mereny Z."/>
            <person name="Hegedus B."/>
            <person name="Baldrian P."/>
            <person name="Stursova M."/>
            <person name="Weitz H."/>
            <person name="Taylor A."/>
            <person name="Grigoriev I.V."/>
            <person name="Nagy L.G."/>
            <person name="Martin F."/>
            <person name="Kauserud H."/>
        </authorList>
    </citation>
    <scope>NUCLEOTIDE SEQUENCE</scope>
    <source>
        <strain evidence="1">CBHHK002</strain>
    </source>
</reference>
<gene>
    <name evidence="1" type="ORF">DFH08DRAFT_963766</name>
</gene>
<organism evidence="1 2">
    <name type="scientific">Mycena albidolilacea</name>
    <dbReference type="NCBI Taxonomy" id="1033008"/>
    <lineage>
        <taxon>Eukaryota</taxon>
        <taxon>Fungi</taxon>
        <taxon>Dikarya</taxon>
        <taxon>Basidiomycota</taxon>
        <taxon>Agaricomycotina</taxon>
        <taxon>Agaricomycetes</taxon>
        <taxon>Agaricomycetidae</taxon>
        <taxon>Agaricales</taxon>
        <taxon>Marasmiineae</taxon>
        <taxon>Mycenaceae</taxon>
        <taxon>Mycena</taxon>
    </lineage>
</organism>
<dbReference type="EMBL" id="JARIHO010000027">
    <property type="protein sequence ID" value="KAJ7339717.1"/>
    <property type="molecule type" value="Genomic_DNA"/>
</dbReference>
<evidence type="ECO:0000313" key="2">
    <source>
        <dbReference type="Proteomes" id="UP001218218"/>
    </source>
</evidence>
<accession>A0AAD6ZTZ6</accession>
<proteinExistence type="predicted"/>
<keyword evidence="2" id="KW-1185">Reference proteome</keyword>
<evidence type="ECO:0000313" key="1">
    <source>
        <dbReference type="EMBL" id="KAJ7339717.1"/>
    </source>
</evidence>
<dbReference type="Proteomes" id="UP001218218">
    <property type="component" value="Unassembled WGS sequence"/>
</dbReference>
<protein>
    <submittedName>
        <fullName evidence="1">Uncharacterized protein</fullName>
    </submittedName>
</protein>
<sequence length="222" mass="24189">MFKLDLFTAKKPGFHNTQVTTDWYGRASKTLVSRLAKKITLNNGSLTSLHLVGMYTCAAVWTALLASGDGGGRGVRLTDLTTDDLAPDLCVPLLCAPPAYRWSFGAHPHCIDAICALQNLESLTMSVNAADVPHVVNPLLHTAVRLPSFASITIGGVISPSSKTRCGRFGAELRPRRCCEWETWYEFLPLKSSGEGVEGETGGMQRELLAYTMFRLGQRLAM</sequence>
<name>A0AAD6ZTZ6_9AGAR</name>
<comment type="caution">
    <text evidence="1">The sequence shown here is derived from an EMBL/GenBank/DDBJ whole genome shotgun (WGS) entry which is preliminary data.</text>
</comment>
<dbReference type="AlphaFoldDB" id="A0AAD6ZTZ6"/>